<dbReference type="PANTHER" id="PTHR46409">
    <property type="entry name" value="HTH PSQ-TYPE DOMAIN-CONTAINING PROTEIN"/>
    <property type="match status" value="1"/>
</dbReference>
<accession>A0A8J5K7J8</accession>
<name>A0A8J5K7J8_HOMAM</name>
<dbReference type="AlphaFoldDB" id="A0A8J5K7J8"/>
<keyword evidence="2" id="KW-1185">Reference proteome</keyword>
<reference evidence="1" key="1">
    <citation type="journal article" date="2021" name="Sci. Adv.">
        <title>The American lobster genome reveals insights on longevity, neural, and immune adaptations.</title>
        <authorList>
            <person name="Polinski J.M."/>
            <person name="Zimin A.V."/>
            <person name="Clark K.F."/>
            <person name="Kohn A.B."/>
            <person name="Sadowski N."/>
            <person name="Timp W."/>
            <person name="Ptitsyn A."/>
            <person name="Khanna P."/>
            <person name="Romanova D.Y."/>
            <person name="Williams P."/>
            <person name="Greenwood S.J."/>
            <person name="Moroz L.L."/>
            <person name="Walt D.R."/>
            <person name="Bodnar A.G."/>
        </authorList>
    </citation>
    <scope>NUCLEOTIDE SEQUENCE</scope>
    <source>
        <strain evidence="1">GMGI-L3</strain>
    </source>
</reference>
<evidence type="ECO:0000313" key="1">
    <source>
        <dbReference type="EMBL" id="KAG7170172.1"/>
    </source>
</evidence>
<sequence>MGHKSGAICMIEIKLQRPVQWIICLLHGNELSLRHLIQELDGKTTGPMGFTGPVGKQLNNCEKLQITEFDAIPSPDTDIDDAELSTDQKYLLGIYYSAVSRGSCSSALAARNQGKMAHSRWLTTANRFLCLYVSTSEPSSTFNEIVRFIMTVYTPIWFKIKKNSSFTEGVKFYFLK</sequence>
<dbReference type="Proteomes" id="UP000747542">
    <property type="component" value="Unassembled WGS sequence"/>
</dbReference>
<proteinExistence type="predicted"/>
<dbReference type="PANTHER" id="PTHR46409:SF1">
    <property type="entry name" value="HTH PSQ-TYPE DOMAIN-CONTAINING PROTEIN"/>
    <property type="match status" value="1"/>
</dbReference>
<dbReference type="EMBL" id="JAHLQT010014894">
    <property type="protein sequence ID" value="KAG7170172.1"/>
    <property type="molecule type" value="Genomic_DNA"/>
</dbReference>
<gene>
    <name evidence="1" type="ORF">Hamer_G012424</name>
</gene>
<protein>
    <submittedName>
        <fullName evidence="1">Uncharacterized protein</fullName>
    </submittedName>
</protein>
<comment type="caution">
    <text evidence="1">The sequence shown here is derived from an EMBL/GenBank/DDBJ whole genome shotgun (WGS) entry which is preliminary data.</text>
</comment>
<organism evidence="1 2">
    <name type="scientific">Homarus americanus</name>
    <name type="common">American lobster</name>
    <dbReference type="NCBI Taxonomy" id="6706"/>
    <lineage>
        <taxon>Eukaryota</taxon>
        <taxon>Metazoa</taxon>
        <taxon>Ecdysozoa</taxon>
        <taxon>Arthropoda</taxon>
        <taxon>Crustacea</taxon>
        <taxon>Multicrustacea</taxon>
        <taxon>Malacostraca</taxon>
        <taxon>Eumalacostraca</taxon>
        <taxon>Eucarida</taxon>
        <taxon>Decapoda</taxon>
        <taxon>Pleocyemata</taxon>
        <taxon>Astacidea</taxon>
        <taxon>Nephropoidea</taxon>
        <taxon>Nephropidae</taxon>
        <taxon>Homarus</taxon>
    </lineage>
</organism>
<evidence type="ECO:0000313" key="2">
    <source>
        <dbReference type="Proteomes" id="UP000747542"/>
    </source>
</evidence>